<evidence type="ECO:0000313" key="1">
    <source>
        <dbReference type="EMBL" id="EGQ27836.1"/>
    </source>
</evidence>
<organism evidence="1 2">
    <name type="scientific">Sporosarcina newyorkensis 2681</name>
    <dbReference type="NCBI Taxonomy" id="1027292"/>
    <lineage>
        <taxon>Bacteria</taxon>
        <taxon>Bacillati</taxon>
        <taxon>Bacillota</taxon>
        <taxon>Bacilli</taxon>
        <taxon>Bacillales</taxon>
        <taxon>Caryophanaceae</taxon>
        <taxon>Sporosarcina</taxon>
    </lineage>
</organism>
<dbReference type="EMBL" id="AFPZ01000008">
    <property type="protein sequence ID" value="EGQ27836.1"/>
    <property type="molecule type" value="Genomic_DNA"/>
</dbReference>
<evidence type="ECO:0000313" key="2">
    <source>
        <dbReference type="Proteomes" id="UP000005316"/>
    </source>
</evidence>
<proteinExistence type="predicted"/>
<dbReference type="HOGENOM" id="CLU_2901983_0_0_9"/>
<sequence>MQRAFGKDLLTVFLRYLVALAQDMEIWNMQYNYADKRFFSRSVITENTNSYMLYKLNGKLSQ</sequence>
<dbReference type="AlphaFoldDB" id="F9DMZ1"/>
<name>F9DMZ1_9BACL</name>
<protein>
    <submittedName>
        <fullName evidence="1">Uncharacterized protein</fullName>
    </submittedName>
</protein>
<dbReference type="Proteomes" id="UP000005316">
    <property type="component" value="Unassembled WGS sequence"/>
</dbReference>
<reference evidence="1 2" key="1">
    <citation type="submission" date="2011-04" db="EMBL/GenBank/DDBJ databases">
        <authorList>
            <person name="Muzny D."/>
            <person name="Qin X."/>
            <person name="Deng J."/>
            <person name="Jiang H."/>
            <person name="Liu Y."/>
            <person name="Qu J."/>
            <person name="Song X.-Z."/>
            <person name="Zhang L."/>
            <person name="Thornton R."/>
            <person name="Coyle M."/>
            <person name="Francisco L."/>
            <person name="Jackson L."/>
            <person name="Javaid M."/>
            <person name="Korchina V."/>
            <person name="Kovar C."/>
            <person name="Mata R."/>
            <person name="Mathew T."/>
            <person name="Ngo R."/>
            <person name="Nguyen L."/>
            <person name="Nguyen N."/>
            <person name="Okwuonu G."/>
            <person name="Ongeri F."/>
            <person name="Pham C."/>
            <person name="Simmons D."/>
            <person name="Wilczek-Boney K."/>
            <person name="Hale W."/>
            <person name="Jakkamsetti A."/>
            <person name="Pham P."/>
            <person name="Ruth R."/>
            <person name="San Lucas F."/>
            <person name="Warren J."/>
            <person name="Zhang J."/>
            <person name="Zhao Z."/>
            <person name="Zhou C."/>
            <person name="Zhu D."/>
            <person name="Lee S."/>
            <person name="Bess C."/>
            <person name="Blankenburg K."/>
            <person name="Forbes L."/>
            <person name="Fu Q."/>
            <person name="Gubbala S."/>
            <person name="Hirani K."/>
            <person name="Jayaseelan J.C."/>
            <person name="Lara F."/>
            <person name="Munidasa M."/>
            <person name="Palculict T."/>
            <person name="Patil S."/>
            <person name="Pu L.-L."/>
            <person name="Saada N."/>
            <person name="Tang L."/>
            <person name="Weissenberger G."/>
            <person name="Zhu Y."/>
            <person name="Hemphill L."/>
            <person name="Shang Y."/>
            <person name="Youmans B."/>
            <person name="Ayvaz T."/>
            <person name="Ross M."/>
            <person name="Santibanez J."/>
            <person name="Aqrawi P."/>
            <person name="Gross S."/>
            <person name="Joshi V."/>
            <person name="Fowler G."/>
            <person name="Nazareth L."/>
            <person name="Reid J."/>
            <person name="Worley K."/>
            <person name="Petrosino J."/>
            <person name="Highlander S."/>
            <person name="Gibbs R."/>
        </authorList>
    </citation>
    <scope>NUCLEOTIDE SEQUENCE [LARGE SCALE GENOMIC DNA]</scope>
    <source>
        <strain evidence="1 2">2681</strain>
    </source>
</reference>
<accession>F9DMZ1</accession>
<comment type="caution">
    <text evidence="1">The sequence shown here is derived from an EMBL/GenBank/DDBJ whole genome shotgun (WGS) entry which is preliminary data.</text>
</comment>
<gene>
    <name evidence="1" type="ORF">HMPREF9372_0171</name>
</gene>